<gene>
    <name evidence="1" type="ORF">GDO78_003902</name>
</gene>
<evidence type="ECO:0000313" key="1">
    <source>
        <dbReference type="EMBL" id="KAG9475736.1"/>
    </source>
</evidence>
<keyword evidence="2" id="KW-1185">Reference proteome</keyword>
<accession>A0A8J6EVY7</accession>
<organism evidence="1 2">
    <name type="scientific">Eleutherodactylus coqui</name>
    <name type="common">Puerto Rican coqui</name>
    <dbReference type="NCBI Taxonomy" id="57060"/>
    <lineage>
        <taxon>Eukaryota</taxon>
        <taxon>Metazoa</taxon>
        <taxon>Chordata</taxon>
        <taxon>Craniata</taxon>
        <taxon>Vertebrata</taxon>
        <taxon>Euteleostomi</taxon>
        <taxon>Amphibia</taxon>
        <taxon>Batrachia</taxon>
        <taxon>Anura</taxon>
        <taxon>Neobatrachia</taxon>
        <taxon>Hyloidea</taxon>
        <taxon>Eleutherodactylidae</taxon>
        <taxon>Eleutherodactylinae</taxon>
        <taxon>Eleutherodactylus</taxon>
        <taxon>Eleutherodactylus</taxon>
    </lineage>
</organism>
<dbReference type="EMBL" id="WNTK01000012">
    <property type="protein sequence ID" value="KAG9475736.1"/>
    <property type="molecule type" value="Genomic_DNA"/>
</dbReference>
<name>A0A8J6EVY7_ELECQ</name>
<proteinExistence type="predicted"/>
<dbReference type="AlphaFoldDB" id="A0A8J6EVY7"/>
<sequence>MLKGQKMCLKKSTRIIQEDHRCLSIDLSKRLTRQDRMLRTVPETTQDGIGNHVATQLQFGLFFLTKSPGQHSGTSTVVFLRTSDSEEQQSSS</sequence>
<reference evidence="1" key="1">
    <citation type="thesis" date="2020" institute="ProQuest LLC" country="789 East Eisenhower Parkway, Ann Arbor, MI, USA">
        <title>Comparative Genomics and Chromosome Evolution.</title>
        <authorList>
            <person name="Mudd A.B."/>
        </authorList>
    </citation>
    <scope>NUCLEOTIDE SEQUENCE</scope>
    <source>
        <strain evidence="1">HN-11 Male</strain>
        <tissue evidence="1">Kidney and liver</tissue>
    </source>
</reference>
<protein>
    <submittedName>
        <fullName evidence="1">Uncharacterized protein</fullName>
    </submittedName>
</protein>
<comment type="caution">
    <text evidence="1">The sequence shown here is derived from an EMBL/GenBank/DDBJ whole genome shotgun (WGS) entry which is preliminary data.</text>
</comment>
<evidence type="ECO:0000313" key="2">
    <source>
        <dbReference type="Proteomes" id="UP000770717"/>
    </source>
</evidence>
<dbReference type="Proteomes" id="UP000770717">
    <property type="component" value="Unassembled WGS sequence"/>
</dbReference>